<evidence type="ECO:0000313" key="1">
    <source>
        <dbReference type="EMBL" id="ROH92168.1"/>
    </source>
</evidence>
<dbReference type="EMBL" id="RJVO01000002">
    <property type="protein sequence ID" value="ROH92168.1"/>
    <property type="molecule type" value="Genomic_DNA"/>
</dbReference>
<proteinExistence type="predicted"/>
<accession>A0A3N0VIY0</accession>
<dbReference type="InParanoid" id="A0A3N0VIY0"/>
<comment type="caution">
    <text evidence="1">The sequence shown here is derived from an EMBL/GenBank/DDBJ whole genome shotgun (WGS) entry which is preliminary data.</text>
</comment>
<sequence>MPQGGYVADTEVWVYDLGPSQLLRLVKLRNGRIVEVETDGYGFAPDSAPRCEPRALTEGLSKYRLLRRCGEPLTRRSENVLRPLYSRPEIYRHSSDPYAYRNQYVTPAYREEWVYNFGSRAAMRLVVLEDGWVTYVEQLDRGFDPR</sequence>
<dbReference type="InterPro" id="IPR021268">
    <property type="entry name" value="DUF2845"/>
</dbReference>
<evidence type="ECO:0000313" key="2">
    <source>
        <dbReference type="Proteomes" id="UP000282106"/>
    </source>
</evidence>
<dbReference type="AlphaFoldDB" id="A0A3N0VIY0"/>
<keyword evidence="2" id="KW-1185">Reference proteome</keyword>
<dbReference type="Pfam" id="PF11006">
    <property type="entry name" value="DUF2845"/>
    <property type="match status" value="2"/>
</dbReference>
<organism evidence="1 2">
    <name type="scientific">Stagnimonas aquatica</name>
    <dbReference type="NCBI Taxonomy" id="2689987"/>
    <lineage>
        <taxon>Bacteria</taxon>
        <taxon>Pseudomonadati</taxon>
        <taxon>Pseudomonadota</taxon>
        <taxon>Gammaproteobacteria</taxon>
        <taxon>Nevskiales</taxon>
        <taxon>Nevskiaceae</taxon>
        <taxon>Stagnimonas</taxon>
    </lineage>
</organism>
<name>A0A3N0VIY0_9GAMM</name>
<reference evidence="1 2" key="1">
    <citation type="submission" date="2018-10" db="EMBL/GenBank/DDBJ databases">
        <authorList>
            <person name="Chen W.-M."/>
        </authorList>
    </citation>
    <scope>NUCLEOTIDE SEQUENCE [LARGE SCALE GENOMIC DNA]</scope>
    <source>
        <strain evidence="1 2">THS-13</strain>
    </source>
</reference>
<dbReference type="Proteomes" id="UP000282106">
    <property type="component" value="Unassembled WGS sequence"/>
</dbReference>
<protein>
    <submittedName>
        <fullName evidence="1">DUF2845 domain-containing protein</fullName>
    </submittedName>
</protein>
<gene>
    <name evidence="1" type="ORF">ED208_05330</name>
</gene>